<reference evidence="1" key="1">
    <citation type="submission" date="2018-06" db="EMBL/GenBank/DDBJ databases">
        <authorList>
            <person name="Zhirakovskaya E."/>
        </authorList>
    </citation>
    <scope>NUCLEOTIDE SEQUENCE</scope>
</reference>
<dbReference type="EMBL" id="UOEU01000980">
    <property type="protein sequence ID" value="VAW42892.1"/>
    <property type="molecule type" value="Genomic_DNA"/>
</dbReference>
<protein>
    <recommendedName>
        <fullName evidence="2">Lipoprotein SmpA/OmlA domain-containing protein</fullName>
    </recommendedName>
</protein>
<dbReference type="AlphaFoldDB" id="A0A3B0VUY5"/>
<sequence length="98" mass="11478">MLFFGIRLRHFRIDGLFIIPKMPNGSKWGEEMCQSLIQKKVALGMTDEMVRLSLGEPTNIDNREISDKGEKFRWIYGIPRRGTAYIWFKDGVVTKIRQ</sequence>
<evidence type="ECO:0000313" key="1">
    <source>
        <dbReference type="EMBL" id="VAW42892.1"/>
    </source>
</evidence>
<accession>A0A3B0VUY5</accession>
<proteinExistence type="predicted"/>
<gene>
    <name evidence="1" type="ORF">MNBD_CHLOROFLEXI01-2192</name>
</gene>
<organism evidence="1">
    <name type="scientific">hydrothermal vent metagenome</name>
    <dbReference type="NCBI Taxonomy" id="652676"/>
    <lineage>
        <taxon>unclassified sequences</taxon>
        <taxon>metagenomes</taxon>
        <taxon>ecological metagenomes</taxon>
    </lineage>
</organism>
<name>A0A3B0VUY5_9ZZZZ</name>
<evidence type="ECO:0008006" key="2">
    <source>
        <dbReference type="Google" id="ProtNLM"/>
    </source>
</evidence>